<dbReference type="SMR" id="F7BQV6"/>
<dbReference type="CDD" id="cd00183">
    <property type="entry name" value="TFIIS_I"/>
    <property type="match status" value="1"/>
</dbReference>
<dbReference type="Proteomes" id="UP000002281">
    <property type="component" value="Chromosome 8"/>
</dbReference>
<dbReference type="SMART" id="SM00509">
    <property type="entry name" value="TFS2N"/>
    <property type="match status" value="1"/>
</dbReference>
<feature type="compositionally biased region" description="Basic and acidic residues" evidence="5">
    <location>
        <begin position="270"/>
        <end position="300"/>
    </location>
</feature>
<dbReference type="InParanoid" id="F7BQV6"/>
<comment type="subcellular location">
    <subcellularLocation>
        <location evidence="1 4">Nucleus</location>
    </subcellularLocation>
</comment>
<protein>
    <recommendedName>
        <fullName evidence="2">Elongin-A</fullName>
    </recommendedName>
</protein>
<dbReference type="SUPFAM" id="SSF47676">
    <property type="entry name" value="Conserved domain common to transcription factors TFIIS, elongin A, CRSP70"/>
    <property type="match status" value="1"/>
</dbReference>
<dbReference type="PANTHER" id="PTHR15141:SF75">
    <property type="entry name" value="ELONGIN-A"/>
    <property type="match status" value="1"/>
</dbReference>
<dbReference type="PROSITE" id="PS50181">
    <property type="entry name" value="FBOX"/>
    <property type="match status" value="1"/>
</dbReference>
<dbReference type="Ensembl" id="ENSECAT00000010235.3">
    <property type="protein sequence ID" value="ENSECAP00000007881.2"/>
    <property type="gene ID" value="ENSECAG00000010000.3"/>
</dbReference>
<sequence>MAAGSVRQVVAELQARLATSPDPERLQRDLKRLSAMPISVAILADTGVGKTVNRLCKLEQVGSLARDLVAQWKKLVPVAGNAEPDERVLEKSGPRKRPRDALQKEAEMPGDHQAHGKASSGPSDGSEHRRRKHKNPPELERPHQESHSRERAEETKKCHRVSPVYSSEQEFSGYGQSPPSAAGPHQTSRDHRGRPAEGHVARQRPGEGHSDASRDRRRLSQERHLGAPQGEAAVSQSKGHQSSHQDKGPVGAKGQKSSALISRKSQQAFPREDSPRPLFRESAKEKPPSSGLEKEKGREGRRVRKFSPASEVASDHHLKKQKRGDSEKPKSDQNKPSLDTLDVGKRPGGLLPKVKEKVSSNLKTQDGKVKTSHLDRKPVGSPAEVEEADMDDEFQPPTGSFESYLNYDQPPKKKKKTMKTSATGLKEKGPEKKDSKSTSENLNSVQELPKVNENSEKLQPPGADGAELKKVPTDAFPVLPDLPLPSIQASCRALPAFEWMPSFQPKPKALSSPKKEEEAGFTGRRTNSKMQVFSGSKCASLAKMMTLRQQCIRVLKNNLDSIFEVGGVPYSVLEPVLESCTPDQLYRIEKYNHVLVEETDELWKIHCRQTFKKERQEEHESWREMYLRLQDAREQRLRELTVNIRSAQADMPKGRQTKMVLFNSVAKPPSGVPRRQKFGTGGAAVWEKALIKPAPDTTGSSPAPSHSASSNSINLISEKLGSDCPGTTSAQLVQVVSSRKPGKKIAPLMAKTIKDFKKRFSRR</sequence>
<dbReference type="GO" id="GO:0070449">
    <property type="term" value="C:elongin complex"/>
    <property type="evidence" value="ECO:0007669"/>
    <property type="project" value="InterPro"/>
</dbReference>
<feature type="compositionally biased region" description="Basic and acidic residues" evidence="5">
    <location>
        <begin position="323"/>
        <end position="333"/>
    </location>
</feature>
<evidence type="ECO:0000256" key="3">
    <source>
        <dbReference type="ARBA" id="ARBA00023242"/>
    </source>
</evidence>
<dbReference type="OMA" id="EDWRASC"/>
<evidence type="ECO:0000256" key="4">
    <source>
        <dbReference type="PROSITE-ProRule" id="PRU00649"/>
    </source>
</evidence>
<keyword evidence="9" id="KW-1185">Reference proteome</keyword>
<feature type="region of interest" description="Disordered" evidence="5">
    <location>
        <begin position="83"/>
        <end position="468"/>
    </location>
</feature>
<evidence type="ECO:0000259" key="6">
    <source>
        <dbReference type="PROSITE" id="PS50181"/>
    </source>
</evidence>
<feature type="domain" description="TFIIS N-terminal" evidence="7">
    <location>
        <begin position="4"/>
        <end position="79"/>
    </location>
</feature>
<name>F7BQV6_HORSE</name>
<dbReference type="PROSITE" id="PS51319">
    <property type="entry name" value="TFIIS_N"/>
    <property type="match status" value="1"/>
</dbReference>
<dbReference type="Bgee" id="ENSECAG00000010000">
    <property type="expression patterns" value="Expressed in retina"/>
</dbReference>
<feature type="compositionally biased region" description="Basic and acidic residues" evidence="5">
    <location>
        <begin position="84"/>
        <end position="114"/>
    </location>
</feature>
<organism evidence="8 9">
    <name type="scientific">Equus caballus</name>
    <name type="common">Horse</name>
    <dbReference type="NCBI Taxonomy" id="9796"/>
    <lineage>
        <taxon>Eukaryota</taxon>
        <taxon>Metazoa</taxon>
        <taxon>Chordata</taxon>
        <taxon>Craniata</taxon>
        <taxon>Vertebrata</taxon>
        <taxon>Euteleostomi</taxon>
        <taxon>Mammalia</taxon>
        <taxon>Eutheria</taxon>
        <taxon>Laurasiatheria</taxon>
        <taxon>Perissodactyla</taxon>
        <taxon>Equidae</taxon>
        <taxon>Equus</taxon>
    </lineage>
</organism>
<reference evidence="8 9" key="1">
    <citation type="journal article" date="2009" name="Science">
        <title>Genome sequence, comparative analysis, and population genetics of the domestic horse.</title>
        <authorList>
            <consortium name="Broad Institute Genome Sequencing Platform"/>
            <consortium name="Broad Institute Whole Genome Assembly Team"/>
            <person name="Wade C.M."/>
            <person name="Giulotto E."/>
            <person name="Sigurdsson S."/>
            <person name="Zoli M."/>
            <person name="Gnerre S."/>
            <person name="Imsland F."/>
            <person name="Lear T.L."/>
            <person name="Adelson D.L."/>
            <person name="Bailey E."/>
            <person name="Bellone R.R."/>
            <person name="Bloecker H."/>
            <person name="Distl O."/>
            <person name="Edgar R.C."/>
            <person name="Garber M."/>
            <person name="Leeb T."/>
            <person name="Mauceli E."/>
            <person name="MacLeod J.N."/>
            <person name="Penedo M.C.T."/>
            <person name="Raison J.M."/>
            <person name="Sharpe T."/>
            <person name="Vogel J."/>
            <person name="Andersson L."/>
            <person name="Antczak D.F."/>
            <person name="Biagi T."/>
            <person name="Binns M.M."/>
            <person name="Chowdhary B.P."/>
            <person name="Coleman S.J."/>
            <person name="Della Valle G."/>
            <person name="Fryc S."/>
            <person name="Guerin G."/>
            <person name="Hasegawa T."/>
            <person name="Hill E.W."/>
            <person name="Jurka J."/>
            <person name="Kiialainen A."/>
            <person name="Lindgren G."/>
            <person name="Liu J."/>
            <person name="Magnani E."/>
            <person name="Mickelson J.R."/>
            <person name="Murray J."/>
            <person name="Nergadze S.G."/>
            <person name="Onofrio R."/>
            <person name="Pedroni S."/>
            <person name="Piras M.F."/>
            <person name="Raudsepp T."/>
            <person name="Rocchi M."/>
            <person name="Roeed K.H."/>
            <person name="Ryder O.A."/>
            <person name="Searle S."/>
            <person name="Skow L."/>
            <person name="Swinburne J.E."/>
            <person name="Syvaenen A.C."/>
            <person name="Tozaki T."/>
            <person name="Valberg S.J."/>
            <person name="Vaudin M."/>
            <person name="White J.R."/>
            <person name="Zody M.C."/>
            <person name="Lander E.S."/>
            <person name="Lindblad-Toh K."/>
        </authorList>
    </citation>
    <scope>NUCLEOTIDE SEQUENCE [LARGE SCALE GENOMIC DNA]</scope>
    <source>
        <strain evidence="8 9">Thoroughbred</strain>
    </source>
</reference>
<dbReference type="InterPro" id="IPR017923">
    <property type="entry name" value="TFIIS_N"/>
</dbReference>
<dbReference type="STRING" id="9796.ENSECAP00000007881"/>
<reference evidence="8" key="3">
    <citation type="submission" date="2025-09" db="UniProtKB">
        <authorList>
            <consortium name="Ensembl"/>
        </authorList>
    </citation>
    <scope>IDENTIFICATION</scope>
    <source>
        <strain evidence="8">Thoroughbred</strain>
    </source>
</reference>
<evidence type="ECO:0000256" key="1">
    <source>
        <dbReference type="ARBA" id="ARBA00004123"/>
    </source>
</evidence>
<feature type="compositionally biased region" description="Basic and acidic residues" evidence="5">
    <location>
        <begin position="135"/>
        <end position="156"/>
    </location>
</feature>
<dbReference type="InterPro" id="IPR003617">
    <property type="entry name" value="TFIIS/CRSP70_N_sub"/>
</dbReference>
<evidence type="ECO:0000256" key="2">
    <source>
        <dbReference type="ARBA" id="ARBA00021346"/>
    </source>
</evidence>
<feature type="compositionally biased region" description="Polar residues" evidence="5">
    <location>
        <begin position="164"/>
        <end position="179"/>
    </location>
</feature>
<feature type="compositionally biased region" description="Acidic residues" evidence="5">
    <location>
        <begin position="384"/>
        <end position="394"/>
    </location>
</feature>
<feature type="domain" description="F-box" evidence="6">
    <location>
        <begin position="562"/>
        <end position="606"/>
    </location>
</feature>
<proteinExistence type="predicted"/>
<accession>F7BQV6</accession>
<dbReference type="Gene3D" id="6.10.250.3180">
    <property type="match status" value="1"/>
</dbReference>
<dbReference type="PaxDb" id="9796-ENSECAP00000007881"/>
<feature type="compositionally biased region" description="Basic and acidic residues" evidence="5">
    <location>
        <begin position="365"/>
        <end position="378"/>
    </location>
</feature>
<dbReference type="InterPro" id="IPR010684">
    <property type="entry name" value="RNA_pol_II_trans_fac_SIII_A"/>
</dbReference>
<dbReference type="Pfam" id="PF08711">
    <property type="entry name" value="Med26"/>
    <property type="match status" value="1"/>
</dbReference>
<dbReference type="GO" id="GO:0006368">
    <property type="term" value="P:transcription elongation by RNA polymerase II"/>
    <property type="evidence" value="ECO:0007669"/>
    <property type="project" value="InterPro"/>
</dbReference>
<feature type="compositionally biased region" description="Basic and acidic residues" evidence="5">
    <location>
        <begin position="425"/>
        <end position="437"/>
    </location>
</feature>
<keyword evidence="3 4" id="KW-0539">Nucleus</keyword>
<dbReference type="GeneTree" id="ENSGT00390000002428"/>
<dbReference type="HOGENOM" id="CLU_021679_2_0_1"/>
<dbReference type="InterPro" id="IPR035441">
    <property type="entry name" value="TFIIS/LEDGF_dom_sf"/>
</dbReference>
<dbReference type="PANTHER" id="PTHR15141">
    <property type="entry name" value="TRANSCRIPTION ELONGATION FACTOR B POLYPEPTIDE 3"/>
    <property type="match status" value="1"/>
</dbReference>
<feature type="compositionally biased region" description="Basic and acidic residues" evidence="5">
    <location>
        <begin position="187"/>
        <end position="225"/>
    </location>
</feature>
<dbReference type="Gene3D" id="1.20.930.10">
    <property type="entry name" value="Conserved domain common to transcription factors TFIIS, elongin A, CRSP70"/>
    <property type="match status" value="1"/>
</dbReference>
<evidence type="ECO:0000313" key="9">
    <source>
        <dbReference type="Proteomes" id="UP000002281"/>
    </source>
</evidence>
<reference evidence="8" key="2">
    <citation type="submission" date="2025-08" db="UniProtKB">
        <authorList>
            <consortium name="Ensembl"/>
        </authorList>
    </citation>
    <scope>IDENTIFICATION</scope>
    <source>
        <strain evidence="8">Thoroughbred</strain>
    </source>
</reference>
<dbReference type="AlphaFoldDB" id="F7BQV6"/>
<dbReference type="Pfam" id="PF06881">
    <property type="entry name" value="Elongin_A"/>
    <property type="match status" value="1"/>
</dbReference>
<feature type="compositionally biased region" description="Polar residues" evidence="5">
    <location>
        <begin position="255"/>
        <end position="268"/>
    </location>
</feature>
<evidence type="ECO:0000313" key="8">
    <source>
        <dbReference type="Ensembl" id="ENSECAP00000007881.2"/>
    </source>
</evidence>
<dbReference type="InterPro" id="IPR051870">
    <property type="entry name" value="Elongin-A_domain"/>
</dbReference>
<dbReference type="InterPro" id="IPR001810">
    <property type="entry name" value="F-box_dom"/>
</dbReference>
<evidence type="ECO:0000256" key="5">
    <source>
        <dbReference type="SAM" id="MobiDB-lite"/>
    </source>
</evidence>
<evidence type="ECO:0000259" key="7">
    <source>
        <dbReference type="PROSITE" id="PS51319"/>
    </source>
</evidence>